<evidence type="ECO:0000313" key="2">
    <source>
        <dbReference type="Proteomes" id="UP001184833"/>
    </source>
</evidence>
<reference evidence="1" key="1">
    <citation type="submission" date="2023-07" db="EMBL/GenBank/DDBJ databases">
        <title>Sorghum-associated microbial communities from plants grown in Nebraska, USA.</title>
        <authorList>
            <person name="Schachtman D."/>
        </authorList>
    </citation>
    <scope>NUCLEOTIDE SEQUENCE</scope>
    <source>
        <strain evidence="1">DS2329</strain>
    </source>
</reference>
<keyword evidence="2" id="KW-1185">Reference proteome</keyword>
<name>A0ACC6JCN9_9FLAO</name>
<comment type="caution">
    <text evidence="1">The sequence shown here is derived from an EMBL/GenBank/DDBJ whole genome shotgun (WGS) entry which is preliminary data.</text>
</comment>
<dbReference type="Proteomes" id="UP001184833">
    <property type="component" value="Unassembled WGS sequence"/>
</dbReference>
<protein>
    <submittedName>
        <fullName evidence="1">Integrative and conjugative element protein (TIGR02256 family)</fullName>
    </submittedName>
</protein>
<sequence length="710" mass="82175">MEERITKLFQAYEEIEILESFRKVDFYFYTGKIKIKYLDITLDFDVSIPYNYPLTLPNADNISIIFKNTDLIGITHINNDGSVCFHPDKDDNFERKFKSEIYGLKKWIKDYYLLNKEDDNYTYLIHNILGEKKSNLIFSDNEKKFEKDDFGVFAYSCFSNNQLPNVYDDKKTDILQTFYRIGFDKENEDKWSSNFSSLLKKNPNKGLWVYIESEPLIEDGIRRKGVKTWSQLQNYLPKEFIKNLYDNFKKLNKAFFFENELFILIGYKIPNKVGYEIHWDLIKIPKNALPIDSVFVPVNERDGSNQKYIGICNDTLISWGTTTNANYDRFFGRGKLTSKLTDSRILLIGCGALGSSLAETLVRGGCKSIFIEDFDSVQTGNICRARYDLQDVDLRKVLALKNKLQNISPYINITSIPVKANVFSEMEKQFNQAFDYIFDCSTDTEITYLLDNINFKGKIFSLSITNKAKNLVCVSGENITKHTKNLYDFTGNEAPSYYEGAGCGYPTFEANYNEINTLLNIAIVNINNQIDNDIILDNFIINRTNSMGLNQFLVDSFYYYREQKSNSELYFSLNAELKIKGELKKYYPNEFGGIFIGFKNENVIFVSDVLIPDKFESGKTIFVRHPGSLNDQLTSIFEKSNGKIIYVGEWHSHPNSPAKPSTTDNIAIAEIAANKNINNDSPIMMIAEISERNFHPEFYIYKNKKLYNYE</sequence>
<proteinExistence type="predicted"/>
<gene>
    <name evidence="1" type="ORF">J2786_003659</name>
</gene>
<accession>A0ACC6JCN9</accession>
<evidence type="ECO:0000313" key="1">
    <source>
        <dbReference type="EMBL" id="MDR6460525.1"/>
    </source>
</evidence>
<organism evidence="1 2">
    <name type="scientific">Chryseobacterium vietnamense</name>
    <dbReference type="NCBI Taxonomy" id="866785"/>
    <lineage>
        <taxon>Bacteria</taxon>
        <taxon>Pseudomonadati</taxon>
        <taxon>Bacteroidota</taxon>
        <taxon>Flavobacteriia</taxon>
        <taxon>Flavobacteriales</taxon>
        <taxon>Weeksellaceae</taxon>
        <taxon>Chryseobacterium group</taxon>
        <taxon>Chryseobacterium</taxon>
    </lineage>
</organism>
<dbReference type="EMBL" id="JAVDQX010000004">
    <property type="protein sequence ID" value="MDR6460525.1"/>
    <property type="molecule type" value="Genomic_DNA"/>
</dbReference>